<protein>
    <recommendedName>
        <fullName evidence="11">Potassium-transporting ATPase KdpC subunit</fullName>
    </recommendedName>
    <alternativeName>
        <fullName evidence="11">ATP phosphohydrolase [potassium-transporting] C chain</fullName>
    </alternativeName>
    <alternativeName>
        <fullName evidence="11">Potassium-binding and translocating subunit C</fullName>
    </alternativeName>
    <alternativeName>
        <fullName evidence="11">Potassium-translocating ATPase C chain</fullName>
    </alternativeName>
</protein>
<dbReference type="NCBIfam" id="NF001454">
    <property type="entry name" value="PRK00315.1"/>
    <property type="match status" value="1"/>
</dbReference>
<dbReference type="STRING" id="526729.SAMN04324258_4284"/>
<keyword evidence="3 11" id="KW-0633">Potassium transport</keyword>
<evidence type="ECO:0000313" key="13">
    <source>
        <dbReference type="EMBL" id="SKC81709.1"/>
    </source>
</evidence>
<keyword evidence="9 11" id="KW-0406">Ion transport</keyword>
<dbReference type="PANTHER" id="PTHR30042:SF2">
    <property type="entry name" value="POTASSIUM-TRANSPORTING ATPASE KDPC SUBUNIT"/>
    <property type="match status" value="1"/>
</dbReference>
<evidence type="ECO:0000256" key="7">
    <source>
        <dbReference type="ARBA" id="ARBA00022958"/>
    </source>
</evidence>
<evidence type="ECO:0000256" key="2">
    <source>
        <dbReference type="ARBA" id="ARBA00022475"/>
    </source>
</evidence>
<dbReference type="GO" id="GO:0008556">
    <property type="term" value="F:P-type potassium transmembrane transporter activity"/>
    <property type="evidence" value="ECO:0007669"/>
    <property type="project" value="InterPro"/>
</dbReference>
<keyword evidence="5 11" id="KW-0547">Nucleotide-binding</keyword>
<dbReference type="PANTHER" id="PTHR30042">
    <property type="entry name" value="POTASSIUM-TRANSPORTING ATPASE C CHAIN"/>
    <property type="match status" value="1"/>
</dbReference>
<evidence type="ECO:0000256" key="12">
    <source>
        <dbReference type="SAM" id="MobiDB-lite"/>
    </source>
</evidence>
<keyword evidence="1 11" id="KW-0813">Transport</keyword>
<keyword evidence="8 11" id="KW-1133">Transmembrane helix</keyword>
<dbReference type="GO" id="GO:0005886">
    <property type="term" value="C:plasma membrane"/>
    <property type="evidence" value="ECO:0007669"/>
    <property type="project" value="UniProtKB-SubCell"/>
</dbReference>
<evidence type="ECO:0000256" key="6">
    <source>
        <dbReference type="ARBA" id="ARBA00022840"/>
    </source>
</evidence>
<dbReference type="RefSeq" id="WP_079576606.1">
    <property type="nucleotide sequence ID" value="NZ_FUZQ01000008.1"/>
</dbReference>
<dbReference type="GO" id="GO:0005524">
    <property type="term" value="F:ATP binding"/>
    <property type="evidence" value="ECO:0007669"/>
    <property type="project" value="UniProtKB-UniRule"/>
</dbReference>
<dbReference type="HAMAP" id="MF_00276">
    <property type="entry name" value="KdpC"/>
    <property type="match status" value="1"/>
</dbReference>
<keyword evidence="7 11" id="KW-0630">Potassium</keyword>
<sequence>MNATTRSTGRTLWVAVRAMVALTLVLGVGYTLLVTGIGQLVLPAQADGSLVRDGGGQVVGSALLGQGFTDADGAALPQYFQPRPSAAGDGWDGAASSGSNLGPENPDLVASIAERKAAIAEREGVAPGDVPADAVTASGSGLDPHVSPAYAELQVARVAAARHLPVDEVEAQVARHTEGRTLGYLGEPVVNVLELNVALDELGR</sequence>
<evidence type="ECO:0000313" key="14">
    <source>
        <dbReference type="Proteomes" id="UP000189777"/>
    </source>
</evidence>
<reference evidence="13 14" key="1">
    <citation type="submission" date="2017-02" db="EMBL/GenBank/DDBJ databases">
        <authorList>
            <person name="Peterson S.W."/>
        </authorList>
    </citation>
    <scope>NUCLEOTIDE SEQUENCE [LARGE SCALE GENOMIC DNA]</scope>
    <source>
        <strain evidence="13 14">DSM 21481</strain>
    </source>
</reference>
<dbReference type="NCBIfam" id="TIGR00681">
    <property type="entry name" value="kdpC"/>
    <property type="match status" value="1"/>
</dbReference>
<organism evidence="13 14">
    <name type="scientific">Krasilnikoviella flava</name>
    <dbReference type="NCBI Taxonomy" id="526729"/>
    <lineage>
        <taxon>Bacteria</taxon>
        <taxon>Bacillati</taxon>
        <taxon>Actinomycetota</taxon>
        <taxon>Actinomycetes</taxon>
        <taxon>Micrococcales</taxon>
        <taxon>Promicromonosporaceae</taxon>
        <taxon>Krasilnikoviella</taxon>
    </lineage>
</organism>
<evidence type="ECO:0000256" key="5">
    <source>
        <dbReference type="ARBA" id="ARBA00022741"/>
    </source>
</evidence>
<dbReference type="PIRSF" id="PIRSF001296">
    <property type="entry name" value="K_ATPase_KdpC"/>
    <property type="match status" value="1"/>
</dbReference>
<evidence type="ECO:0000256" key="11">
    <source>
        <dbReference type="HAMAP-Rule" id="MF_00276"/>
    </source>
</evidence>
<evidence type="ECO:0000256" key="8">
    <source>
        <dbReference type="ARBA" id="ARBA00022989"/>
    </source>
</evidence>
<comment type="similarity">
    <text evidence="11">Belongs to the KdpC family.</text>
</comment>
<accession>A0A1T5M1I3</accession>
<evidence type="ECO:0000256" key="3">
    <source>
        <dbReference type="ARBA" id="ARBA00022538"/>
    </source>
</evidence>
<evidence type="ECO:0000256" key="10">
    <source>
        <dbReference type="ARBA" id="ARBA00023136"/>
    </source>
</evidence>
<evidence type="ECO:0000256" key="1">
    <source>
        <dbReference type="ARBA" id="ARBA00022448"/>
    </source>
</evidence>
<keyword evidence="14" id="KW-1185">Reference proteome</keyword>
<keyword evidence="6 11" id="KW-0067">ATP-binding</keyword>
<comment type="subcellular location">
    <subcellularLocation>
        <location evidence="11">Cell membrane</location>
        <topology evidence="11">Single-pass membrane protein</topology>
    </subcellularLocation>
</comment>
<evidence type="ECO:0000256" key="9">
    <source>
        <dbReference type="ARBA" id="ARBA00023065"/>
    </source>
</evidence>
<feature type="region of interest" description="Disordered" evidence="12">
    <location>
        <begin position="86"/>
        <end position="106"/>
    </location>
</feature>
<dbReference type="EMBL" id="FUZQ01000008">
    <property type="protein sequence ID" value="SKC81709.1"/>
    <property type="molecule type" value="Genomic_DNA"/>
</dbReference>
<dbReference type="AlphaFoldDB" id="A0A1T5M1I3"/>
<feature type="transmembrane region" description="Helical" evidence="11">
    <location>
        <begin position="12"/>
        <end position="33"/>
    </location>
</feature>
<keyword evidence="4 11" id="KW-0812">Transmembrane</keyword>
<dbReference type="Pfam" id="PF02669">
    <property type="entry name" value="KdpC"/>
    <property type="match status" value="1"/>
</dbReference>
<name>A0A1T5M1I3_9MICO</name>
<dbReference type="OrthoDB" id="9788285at2"/>
<gene>
    <name evidence="11" type="primary">kdpC</name>
    <name evidence="13" type="ORF">SAMN04324258_4284</name>
</gene>
<keyword evidence="10 11" id="KW-0472">Membrane</keyword>
<proteinExistence type="inferred from homology"/>
<dbReference type="InterPro" id="IPR003820">
    <property type="entry name" value="KdpC"/>
</dbReference>
<keyword evidence="2 11" id="KW-1003">Cell membrane</keyword>
<dbReference type="Proteomes" id="UP000189777">
    <property type="component" value="Unassembled WGS sequence"/>
</dbReference>
<comment type="function">
    <text evidence="11">Part of the high-affinity ATP-driven potassium transport (or Kdp) system, which catalyzes the hydrolysis of ATP coupled with the electrogenic transport of potassium into the cytoplasm. This subunit acts as a catalytic chaperone that increases the ATP-binding affinity of the ATP-hydrolyzing subunit KdpB by the formation of a transient KdpB/KdpC/ATP ternary complex.</text>
</comment>
<evidence type="ECO:0000256" key="4">
    <source>
        <dbReference type="ARBA" id="ARBA00022692"/>
    </source>
</evidence>
<feature type="compositionally biased region" description="Low complexity" evidence="12">
    <location>
        <begin position="86"/>
        <end position="99"/>
    </location>
</feature>
<comment type="subunit">
    <text evidence="11">The system is composed of three essential subunits: KdpA, KdpB and KdpC.</text>
</comment>